<dbReference type="EnsemblMetazoa" id="GAUT034424-RA">
    <property type="protein sequence ID" value="GAUT034424-PA"/>
    <property type="gene ID" value="GAUT034424"/>
</dbReference>
<name>A0A1A9VE74_GLOAU</name>
<dbReference type="VEuPathDB" id="VectorBase:GAUT034424"/>
<evidence type="ECO:0000313" key="2">
    <source>
        <dbReference type="Proteomes" id="UP000078200"/>
    </source>
</evidence>
<accession>A0A1A9VE74</accession>
<dbReference type="AlphaFoldDB" id="A0A1A9VE74"/>
<dbReference type="Proteomes" id="UP000078200">
    <property type="component" value="Unassembled WGS sequence"/>
</dbReference>
<reference evidence="1" key="1">
    <citation type="submission" date="2020-05" db="UniProtKB">
        <authorList>
            <consortium name="EnsemblMetazoa"/>
        </authorList>
    </citation>
    <scope>IDENTIFICATION</scope>
    <source>
        <strain evidence="1">TTRI</strain>
    </source>
</reference>
<keyword evidence="2" id="KW-1185">Reference proteome</keyword>
<evidence type="ECO:0000313" key="1">
    <source>
        <dbReference type="EnsemblMetazoa" id="GAUT034424-PA"/>
    </source>
</evidence>
<sequence>MLVMIRLLGWPAGGEGFGGGGAPQRLRYPSYFRIANWYSGINVFEFILLLPPLQHRCWLATELRMPFFTLFGVTMRCQFALSDRFAATTLRYSHLHYPLWATKYTALFLVGRKKQSCKYPCLAPWRGMSLRILMRGVLEILQSKSLSPFAASRNSIQWSKERPGGRICAATGVIMPPPFAPKPVPKT</sequence>
<proteinExistence type="predicted"/>
<organism evidence="1 2">
    <name type="scientific">Glossina austeni</name>
    <name type="common">Savannah tsetse fly</name>
    <dbReference type="NCBI Taxonomy" id="7395"/>
    <lineage>
        <taxon>Eukaryota</taxon>
        <taxon>Metazoa</taxon>
        <taxon>Ecdysozoa</taxon>
        <taxon>Arthropoda</taxon>
        <taxon>Hexapoda</taxon>
        <taxon>Insecta</taxon>
        <taxon>Pterygota</taxon>
        <taxon>Neoptera</taxon>
        <taxon>Endopterygota</taxon>
        <taxon>Diptera</taxon>
        <taxon>Brachycera</taxon>
        <taxon>Muscomorpha</taxon>
        <taxon>Hippoboscoidea</taxon>
        <taxon>Glossinidae</taxon>
        <taxon>Glossina</taxon>
    </lineage>
</organism>
<protein>
    <submittedName>
        <fullName evidence="1">Uncharacterized protein</fullName>
    </submittedName>
</protein>